<keyword evidence="2" id="KW-1185">Reference proteome</keyword>
<protein>
    <submittedName>
        <fullName evidence="1">Uncharacterized protein</fullName>
    </submittedName>
</protein>
<evidence type="ECO:0000313" key="1">
    <source>
        <dbReference type="EMBL" id="QDV52982.1"/>
    </source>
</evidence>
<accession>A0A518IIR0</accession>
<organism evidence="1 2">
    <name type="scientific">Gimesia fumaroli</name>
    <dbReference type="NCBI Taxonomy" id="2527976"/>
    <lineage>
        <taxon>Bacteria</taxon>
        <taxon>Pseudomonadati</taxon>
        <taxon>Planctomycetota</taxon>
        <taxon>Planctomycetia</taxon>
        <taxon>Planctomycetales</taxon>
        <taxon>Planctomycetaceae</taxon>
        <taxon>Gimesia</taxon>
    </lineage>
</organism>
<proteinExistence type="predicted"/>
<dbReference type="Proteomes" id="UP000318313">
    <property type="component" value="Chromosome"/>
</dbReference>
<gene>
    <name evidence="1" type="ORF">Enr17x_50520</name>
</gene>
<name>A0A518IIR0_9PLAN</name>
<evidence type="ECO:0000313" key="2">
    <source>
        <dbReference type="Proteomes" id="UP000318313"/>
    </source>
</evidence>
<sequence>MGKIGRVFPDVVKWRLAPYRSRWEGLLMLFVNQIVCSGVKESRGKGILLWGGWWLSVCRMVRGVGWAMLVMRRCVSTRITFGGFHLENRAETSGFLQVRLKPVSEFHLNQYCSRARRISFDKLANRGFASSAIFAVTAPDQHCFFRTSSVYQRGSGMVYRRENNGGFPTAFRDGVRGRGWRRLRCGG</sequence>
<dbReference type="KEGG" id="gfm:Enr17x_50520"/>
<dbReference type="AlphaFoldDB" id="A0A518IIR0"/>
<dbReference type="EMBL" id="CP037452">
    <property type="protein sequence ID" value="QDV52982.1"/>
    <property type="molecule type" value="Genomic_DNA"/>
</dbReference>
<reference evidence="1 2" key="1">
    <citation type="submission" date="2019-03" db="EMBL/GenBank/DDBJ databases">
        <title>Deep-cultivation of Planctomycetes and their phenomic and genomic characterization uncovers novel biology.</title>
        <authorList>
            <person name="Wiegand S."/>
            <person name="Jogler M."/>
            <person name="Boedeker C."/>
            <person name="Pinto D."/>
            <person name="Vollmers J."/>
            <person name="Rivas-Marin E."/>
            <person name="Kohn T."/>
            <person name="Peeters S.H."/>
            <person name="Heuer A."/>
            <person name="Rast P."/>
            <person name="Oberbeckmann S."/>
            <person name="Bunk B."/>
            <person name="Jeske O."/>
            <person name="Meyerdierks A."/>
            <person name="Storesund J.E."/>
            <person name="Kallscheuer N."/>
            <person name="Luecker S."/>
            <person name="Lage O.M."/>
            <person name="Pohl T."/>
            <person name="Merkel B.J."/>
            <person name="Hornburger P."/>
            <person name="Mueller R.-W."/>
            <person name="Bruemmer F."/>
            <person name="Labrenz M."/>
            <person name="Spormann A.M."/>
            <person name="Op den Camp H."/>
            <person name="Overmann J."/>
            <person name="Amann R."/>
            <person name="Jetten M.S.M."/>
            <person name="Mascher T."/>
            <person name="Medema M.H."/>
            <person name="Devos D.P."/>
            <person name="Kaster A.-K."/>
            <person name="Ovreas L."/>
            <person name="Rohde M."/>
            <person name="Galperin M.Y."/>
            <person name="Jogler C."/>
        </authorList>
    </citation>
    <scope>NUCLEOTIDE SEQUENCE [LARGE SCALE GENOMIC DNA]</scope>
    <source>
        <strain evidence="1 2">Enr17</strain>
    </source>
</reference>